<dbReference type="EMBL" id="ML180769">
    <property type="protein sequence ID" value="THU76666.1"/>
    <property type="molecule type" value="Genomic_DNA"/>
</dbReference>
<dbReference type="Proteomes" id="UP000297245">
    <property type="component" value="Unassembled WGS sequence"/>
</dbReference>
<sequence>HLPPNKLTGVNGLSNLLSWMGTGQGFRTHEFLQLVAPETSCGIFFSDGLDACIALFERGIDYNLTRMESRSRWSDCDVVQSMATCESGSRRNGLLQLSDSAIWGQPNQLMSIAPSRKQGNLFGYQRASLTEKLSPYWVPSIAESWKSYLGDMLDQDPSSYKGHRRTWGETLTWIHELDVDGFKSGLTPLQATNNLSLAGICHPPSLDEISAFVWRNKVLGAYRRLVESNFDVFSFAAVKASLLLIFTHINNSLSSSAKEIFNFDRFPWMFVEHTLCKVSRYINRIEHVGTWGREFEIIGSYKQERLTENDRFHSPLKLIMTLKEAEAVLLNHRL</sequence>
<proteinExistence type="predicted"/>
<keyword evidence="2" id="KW-1185">Reference proteome</keyword>
<gene>
    <name evidence="1" type="ORF">K435DRAFT_704305</name>
</gene>
<evidence type="ECO:0000313" key="1">
    <source>
        <dbReference type="EMBL" id="THU76666.1"/>
    </source>
</evidence>
<reference evidence="1 2" key="1">
    <citation type="journal article" date="2019" name="Nat. Ecol. Evol.">
        <title>Megaphylogeny resolves global patterns of mushroom evolution.</title>
        <authorList>
            <person name="Varga T."/>
            <person name="Krizsan K."/>
            <person name="Foldi C."/>
            <person name="Dima B."/>
            <person name="Sanchez-Garcia M."/>
            <person name="Sanchez-Ramirez S."/>
            <person name="Szollosi G.J."/>
            <person name="Szarkandi J.G."/>
            <person name="Papp V."/>
            <person name="Albert L."/>
            <person name="Andreopoulos W."/>
            <person name="Angelini C."/>
            <person name="Antonin V."/>
            <person name="Barry K.W."/>
            <person name="Bougher N.L."/>
            <person name="Buchanan P."/>
            <person name="Buyck B."/>
            <person name="Bense V."/>
            <person name="Catcheside P."/>
            <person name="Chovatia M."/>
            <person name="Cooper J."/>
            <person name="Damon W."/>
            <person name="Desjardin D."/>
            <person name="Finy P."/>
            <person name="Geml J."/>
            <person name="Haridas S."/>
            <person name="Hughes K."/>
            <person name="Justo A."/>
            <person name="Karasinski D."/>
            <person name="Kautmanova I."/>
            <person name="Kiss B."/>
            <person name="Kocsube S."/>
            <person name="Kotiranta H."/>
            <person name="LaButti K.M."/>
            <person name="Lechner B.E."/>
            <person name="Liimatainen K."/>
            <person name="Lipzen A."/>
            <person name="Lukacs Z."/>
            <person name="Mihaltcheva S."/>
            <person name="Morgado L.N."/>
            <person name="Niskanen T."/>
            <person name="Noordeloos M.E."/>
            <person name="Ohm R.A."/>
            <person name="Ortiz-Santana B."/>
            <person name="Ovrebo C."/>
            <person name="Racz N."/>
            <person name="Riley R."/>
            <person name="Savchenko A."/>
            <person name="Shiryaev A."/>
            <person name="Soop K."/>
            <person name="Spirin V."/>
            <person name="Szebenyi C."/>
            <person name="Tomsovsky M."/>
            <person name="Tulloss R.E."/>
            <person name="Uehling J."/>
            <person name="Grigoriev I.V."/>
            <person name="Vagvolgyi C."/>
            <person name="Papp T."/>
            <person name="Martin F.M."/>
            <person name="Miettinen O."/>
            <person name="Hibbett D.S."/>
            <person name="Nagy L.G."/>
        </authorList>
    </citation>
    <scope>NUCLEOTIDE SEQUENCE [LARGE SCALE GENOMIC DNA]</scope>
    <source>
        <strain evidence="1 2">CBS 962.96</strain>
    </source>
</reference>
<evidence type="ECO:0000313" key="2">
    <source>
        <dbReference type="Proteomes" id="UP000297245"/>
    </source>
</evidence>
<protein>
    <submittedName>
        <fullName evidence="1">Uncharacterized protein</fullName>
    </submittedName>
</protein>
<name>A0A4S8KM28_DENBC</name>
<accession>A0A4S8KM28</accession>
<dbReference type="AlphaFoldDB" id="A0A4S8KM28"/>
<dbReference type="OrthoDB" id="3064439at2759"/>
<feature type="non-terminal residue" evidence="1">
    <location>
        <position position="1"/>
    </location>
</feature>
<organism evidence="1 2">
    <name type="scientific">Dendrothele bispora (strain CBS 962.96)</name>
    <dbReference type="NCBI Taxonomy" id="1314807"/>
    <lineage>
        <taxon>Eukaryota</taxon>
        <taxon>Fungi</taxon>
        <taxon>Dikarya</taxon>
        <taxon>Basidiomycota</taxon>
        <taxon>Agaricomycotina</taxon>
        <taxon>Agaricomycetes</taxon>
        <taxon>Agaricomycetidae</taxon>
        <taxon>Agaricales</taxon>
        <taxon>Agaricales incertae sedis</taxon>
        <taxon>Dendrothele</taxon>
    </lineage>
</organism>